<dbReference type="Pfam" id="PF01883">
    <property type="entry name" value="FeS_assembly_P"/>
    <property type="match status" value="1"/>
</dbReference>
<dbReference type="PANTHER" id="PTHR42831:SF1">
    <property type="entry name" value="FE-S PROTEIN MATURATION AUXILIARY FACTOR YITW"/>
    <property type="match status" value="1"/>
</dbReference>
<keyword evidence="3" id="KW-1185">Reference proteome</keyword>
<dbReference type="RefSeq" id="WP_061917602.1">
    <property type="nucleotide sequence ID" value="NZ_DF967971.1"/>
</dbReference>
<gene>
    <name evidence="2" type="ORF">AC812_13960</name>
</gene>
<dbReference type="PANTHER" id="PTHR42831">
    <property type="entry name" value="FE-S PROTEIN MATURATION AUXILIARY FACTOR YITW"/>
    <property type="match status" value="1"/>
</dbReference>
<dbReference type="InterPro" id="IPR052339">
    <property type="entry name" value="Fe-S_Maturation_MIP18"/>
</dbReference>
<evidence type="ECO:0000259" key="1">
    <source>
        <dbReference type="Pfam" id="PF01883"/>
    </source>
</evidence>
<protein>
    <recommendedName>
        <fullName evidence="1">MIP18 family-like domain-containing protein</fullName>
    </recommendedName>
</protein>
<name>A0A0P6XG90_9CHLR</name>
<proteinExistence type="predicted"/>
<dbReference type="OrthoDB" id="9805360at2"/>
<dbReference type="STRING" id="360411.AC812_13960"/>
<reference evidence="2 3" key="1">
    <citation type="submission" date="2015-07" db="EMBL/GenBank/DDBJ databases">
        <title>Draft genome of Bellilinea caldifistulae DSM 17877.</title>
        <authorList>
            <person name="Hemp J."/>
            <person name="Ward L.M."/>
            <person name="Pace L.A."/>
            <person name="Fischer W.W."/>
        </authorList>
    </citation>
    <scope>NUCLEOTIDE SEQUENCE [LARGE SCALE GENOMIC DNA]</scope>
    <source>
        <strain evidence="2 3">GOMI-1</strain>
    </source>
</reference>
<dbReference type="SUPFAM" id="SSF117916">
    <property type="entry name" value="Fe-S cluster assembly (FSCA) domain-like"/>
    <property type="match status" value="1"/>
</dbReference>
<dbReference type="AlphaFoldDB" id="A0A0P6XG90"/>
<sequence length="118" mass="13329">MNEEFGTPGTNRPVWDAEATHPELCQKLRDALNQVMDPEIGLSVIQLGLIRNFQVLEDQARIKMILTTPFCPYGPALIDMTRVKAEEGLEMPVSIELGMEVWDFSMMEEGVDLGWGLY</sequence>
<dbReference type="Gene3D" id="3.30.300.130">
    <property type="entry name" value="Fe-S cluster assembly (FSCA)"/>
    <property type="match status" value="1"/>
</dbReference>
<evidence type="ECO:0000313" key="2">
    <source>
        <dbReference type="EMBL" id="KPL73884.1"/>
    </source>
</evidence>
<dbReference type="InterPro" id="IPR002744">
    <property type="entry name" value="MIP18-like"/>
</dbReference>
<dbReference type="EMBL" id="LGHJ01000019">
    <property type="protein sequence ID" value="KPL73884.1"/>
    <property type="molecule type" value="Genomic_DNA"/>
</dbReference>
<dbReference type="InterPro" id="IPR034904">
    <property type="entry name" value="FSCA_dom_sf"/>
</dbReference>
<dbReference type="Proteomes" id="UP000050514">
    <property type="component" value="Unassembled WGS sequence"/>
</dbReference>
<feature type="domain" description="MIP18 family-like" evidence="1">
    <location>
        <begin position="26"/>
        <end position="85"/>
    </location>
</feature>
<comment type="caution">
    <text evidence="2">The sequence shown here is derived from an EMBL/GenBank/DDBJ whole genome shotgun (WGS) entry which is preliminary data.</text>
</comment>
<accession>A0A0P6XG90</accession>
<evidence type="ECO:0000313" key="3">
    <source>
        <dbReference type="Proteomes" id="UP000050514"/>
    </source>
</evidence>
<organism evidence="2 3">
    <name type="scientific">Bellilinea caldifistulae</name>
    <dbReference type="NCBI Taxonomy" id="360411"/>
    <lineage>
        <taxon>Bacteria</taxon>
        <taxon>Bacillati</taxon>
        <taxon>Chloroflexota</taxon>
        <taxon>Anaerolineae</taxon>
        <taxon>Anaerolineales</taxon>
        <taxon>Anaerolineaceae</taxon>
        <taxon>Bellilinea</taxon>
    </lineage>
</organism>